<evidence type="ECO:0000256" key="12">
    <source>
        <dbReference type="PROSITE-ProRule" id="PRU00278"/>
    </source>
</evidence>
<evidence type="ECO:0000256" key="2">
    <source>
        <dbReference type="ARBA" id="ARBA00022475"/>
    </source>
</evidence>
<evidence type="ECO:0000259" key="13">
    <source>
        <dbReference type="PROSITE" id="PS50198"/>
    </source>
</evidence>
<dbReference type="PANTHER" id="PTHR47529:SF1">
    <property type="entry name" value="PERIPLASMIC CHAPERONE PPID"/>
    <property type="match status" value="1"/>
</dbReference>
<dbReference type="AlphaFoldDB" id="A0AAW5ARS5"/>
<evidence type="ECO:0000256" key="4">
    <source>
        <dbReference type="ARBA" id="ARBA00022692"/>
    </source>
</evidence>
<evidence type="ECO:0000256" key="3">
    <source>
        <dbReference type="ARBA" id="ARBA00022519"/>
    </source>
</evidence>
<dbReference type="RefSeq" id="WP_237092720.1">
    <property type="nucleotide sequence ID" value="NZ_JAKKDL010000005.1"/>
</dbReference>
<dbReference type="GO" id="GO:0003755">
    <property type="term" value="F:peptidyl-prolyl cis-trans isomerase activity"/>
    <property type="evidence" value="ECO:0007669"/>
    <property type="project" value="UniProtKB-KW"/>
</dbReference>
<evidence type="ECO:0000256" key="7">
    <source>
        <dbReference type="ARBA" id="ARBA00023186"/>
    </source>
</evidence>
<feature type="domain" description="PpiC" evidence="13">
    <location>
        <begin position="245"/>
        <end position="349"/>
    </location>
</feature>
<comment type="caution">
    <text evidence="14">The sequence shown here is derived from an EMBL/GenBank/DDBJ whole genome shotgun (WGS) entry which is preliminary data.</text>
</comment>
<evidence type="ECO:0000256" key="6">
    <source>
        <dbReference type="ARBA" id="ARBA00023136"/>
    </source>
</evidence>
<keyword evidence="4" id="KW-0812">Transmembrane</keyword>
<comment type="similarity">
    <text evidence="9">Belongs to the PpiD chaperone family.</text>
</comment>
<dbReference type="Gene3D" id="1.10.4030.10">
    <property type="entry name" value="Porin chaperone SurA, peptide-binding domain"/>
    <property type="match status" value="1"/>
</dbReference>
<dbReference type="InterPro" id="IPR023058">
    <property type="entry name" value="PPIase_PpiC_CS"/>
</dbReference>
<organism evidence="14 15">
    <name type="scientific">Neisseria lisongii</name>
    <dbReference type="NCBI Taxonomy" id="2912188"/>
    <lineage>
        <taxon>Bacteria</taxon>
        <taxon>Pseudomonadati</taxon>
        <taxon>Pseudomonadota</taxon>
        <taxon>Betaproteobacteria</taxon>
        <taxon>Neisseriales</taxon>
        <taxon>Neisseriaceae</taxon>
        <taxon>Neisseria</taxon>
    </lineage>
</organism>
<dbReference type="InterPro" id="IPR000297">
    <property type="entry name" value="PPIase_PpiC"/>
</dbReference>
<protein>
    <recommendedName>
        <fullName evidence="10">Periplasmic chaperone PpiD</fullName>
    </recommendedName>
    <alternativeName>
        <fullName evidence="11">Periplasmic folding chaperone</fullName>
    </alternativeName>
</protein>
<keyword evidence="3" id="KW-0997">Cell inner membrane</keyword>
<name>A0AAW5ARS5_9NEIS</name>
<evidence type="ECO:0000256" key="5">
    <source>
        <dbReference type="ARBA" id="ARBA00022989"/>
    </source>
</evidence>
<gene>
    <name evidence="14" type="ORF">L4H06_05655</name>
</gene>
<evidence type="ECO:0000256" key="1">
    <source>
        <dbReference type="ARBA" id="ARBA00004382"/>
    </source>
</evidence>
<dbReference type="PROSITE" id="PS01096">
    <property type="entry name" value="PPIC_PPIASE_1"/>
    <property type="match status" value="1"/>
</dbReference>
<dbReference type="InterPro" id="IPR027304">
    <property type="entry name" value="Trigger_fact/SurA_dom_sf"/>
</dbReference>
<dbReference type="EMBL" id="JAKKDL010000005">
    <property type="protein sequence ID" value="MCF7529705.1"/>
    <property type="molecule type" value="Genomic_DNA"/>
</dbReference>
<dbReference type="Pfam" id="PF13624">
    <property type="entry name" value="SurA_N_3"/>
    <property type="match status" value="1"/>
</dbReference>
<evidence type="ECO:0000313" key="15">
    <source>
        <dbReference type="Proteomes" id="UP001201397"/>
    </source>
</evidence>
<evidence type="ECO:0000256" key="9">
    <source>
        <dbReference type="ARBA" id="ARBA00038408"/>
    </source>
</evidence>
<dbReference type="PANTHER" id="PTHR47529">
    <property type="entry name" value="PEPTIDYL-PROLYL CIS-TRANS ISOMERASE D"/>
    <property type="match status" value="1"/>
</dbReference>
<keyword evidence="2" id="KW-1003">Cell membrane</keyword>
<keyword evidence="7" id="KW-0143">Chaperone</keyword>
<comment type="subcellular location">
    <subcellularLocation>
        <location evidence="1">Cell inner membrane</location>
        <topology evidence="1">Single-pass type II membrane protein</topology>
        <orientation evidence="1">Periplasmic side</orientation>
    </subcellularLocation>
</comment>
<dbReference type="Pfam" id="PF00639">
    <property type="entry name" value="Rotamase"/>
    <property type="match status" value="1"/>
</dbReference>
<keyword evidence="5" id="KW-1133">Transmembrane helix</keyword>
<dbReference type="GO" id="GO:0005886">
    <property type="term" value="C:plasma membrane"/>
    <property type="evidence" value="ECO:0007669"/>
    <property type="project" value="UniProtKB-SubCell"/>
</dbReference>
<evidence type="ECO:0000256" key="8">
    <source>
        <dbReference type="ARBA" id="ARBA00023235"/>
    </source>
</evidence>
<evidence type="ECO:0000256" key="10">
    <source>
        <dbReference type="ARBA" id="ARBA00040743"/>
    </source>
</evidence>
<keyword evidence="6" id="KW-0472">Membrane</keyword>
<evidence type="ECO:0000256" key="11">
    <source>
        <dbReference type="ARBA" id="ARBA00042775"/>
    </source>
</evidence>
<dbReference type="SUPFAM" id="SSF54534">
    <property type="entry name" value="FKBP-like"/>
    <property type="match status" value="1"/>
</dbReference>
<dbReference type="InterPro" id="IPR046357">
    <property type="entry name" value="PPIase_dom_sf"/>
</dbReference>
<keyword evidence="8 12" id="KW-0413">Isomerase</keyword>
<proteinExistence type="inferred from homology"/>
<dbReference type="Gene3D" id="3.10.50.40">
    <property type="match status" value="1"/>
</dbReference>
<dbReference type="InterPro" id="IPR052029">
    <property type="entry name" value="PpiD_chaperone"/>
</dbReference>
<dbReference type="PROSITE" id="PS50198">
    <property type="entry name" value="PPIC_PPIASE_2"/>
    <property type="match status" value="1"/>
</dbReference>
<reference evidence="14" key="1">
    <citation type="submission" date="2022-01" db="EMBL/GenBank/DDBJ databases">
        <title>Neisseria sp. ZJ104.</title>
        <authorList>
            <person name="Yang C."/>
        </authorList>
    </citation>
    <scope>NUCLEOTIDE SEQUENCE</scope>
    <source>
        <strain evidence="14">ZJ104</strain>
    </source>
</reference>
<evidence type="ECO:0000313" key="14">
    <source>
        <dbReference type="EMBL" id="MCF7529705.1"/>
    </source>
</evidence>
<dbReference type="SUPFAM" id="SSF109998">
    <property type="entry name" value="Triger factor/SurA peptide-binding domain-like"/>
    <property type="match status" value="1"/>
</dbReference>
<dbReference type="Proteomes" id="UP001201397">
    <property type="component" value="Unassembled WGS sequence"/>
</dbReference>
<sequence>MFHIVEKYKTPAQIILGLIGLTFVGFGVSTATAPGADYIVKIGSQKVSEHDINSAVQNMQGDGGQVSRDAVFQSLLQRAYLTQGAKLMGIAVSPEQIKQIIVDDPNFHDADGKFSQALLTQYLDQRRMSEDQFVEDIRQQFAFQNLLNLVQNGTLVSDVQAEQLLKIGQASRTVRVAMFNPEAFVSQVKTDDAALQAYYDAHKKDYLIPQAVKIEYVALNLKDIAAKQTVSEEEIRKAFDAQPAVPRRNVAHIFFPVAENADEATRKAVKAEAEQVAAKAQAKPSEFAALAKKHSKDVASAANGGQLGWVEQNSGIDKNLENAAFALKKGGISGVVQSQSGYHIIQVLDSADKPVFEQDKARIAEELKIRKAGKAFNEAKEKLAEDAINHPESLKEAAKTLGVGIESSDEWLTQSGGEAAGMPKELITAVFSDDVLKKKYNSEPVSVNPETVWVVRAKEVRQEKTAPFAEVKDNVRQNYLRSESYKLAEKKAQETLAAVKGGKADAAAWGAVEELNAQQVRAMPPQAAAQLVKARPAAGKPAYVLLEGLPLPALVEVQKITAPENLTQMLPAAKQELVQQQSANVFEQLLHYLQKQIKQEQGMQKVNSEQ</sequence>
<keyword evidence="12" id="KW-0697">Rotamase</keyword>
<accession>A0AAW5ARS5</accession>